<keyword evidence="2" id="KW-1185">Reference proteome</keyword>
<protein>
    <submittedName>
        <fullName evidence="1">Uncharacterized protein</fullName>
    </submittedName>
</protein>
<dbReference type="AlphaFoldDB" id="A0A5N6UZ96"/>
<dbReference type="OrthoDB" id="2117591at2759"/>
<proteinExistence type="predicted"/>
<organism evidence="1 2">
    <name type="scientific">Aspergillus tamarii</name>
    <dbReference type="NCBI Taxonomy" id="41984"/>
    <lineage>
        <taxon>Eukaryota</taxon>
        <taxon>Fungi</taxon>
        <taxon>Dikarya</taxon>
        <taxon>Ascomycota</taxon>
        <taxon>Pezizomycotina</taxon>
        <taxon>Eurotiomycetes</taxon>
        <taxon>Eurotiomycetidae</taxon>
        <taxon>Eurotiales</taxon>
        <taxon>Aspergillaceae</taxon>
        <taxon>Aspergillus</taxon>
        <taxon>Aspergillus subgen. Circumdati</taxon>
    </lineage>
</organism>
<evidence type="ECO:0000313" key="1">
    <source>
        <dbReference type="EMBL" id="KAE8163720.1"/>
    </source>
</evidence>
<sequence length="59" mass="6892">MWMTEMFLDALSIPYIVIRSQMTTDQRNACLCILCLPIEQQVLLDRKDNSLTAQMQEEV</sequence>
<reference evidence="1 2" key="1">
    <citation type="submission" date="2019-04" db="EMBL/GenBank/DDBJ databases">
        <title>Friends and foes A comparative genomics study of 23 Aspergillus species from section Flavi.</title>
        <authorList>
            <consortium name="DOE Joint Genome Institute"/>
            <person name="Kjaerbolling I."/>
            <person name="Vesth T."/>
            <person name="Frisvad J.C."/>
            <person name="Nybo J.L."/>
            <person name="Theobald S."/>
            <person name="Kildgaard S."/>
            <person name="Isbrandt T."/>
            <person name="Kuo A."/>
            <person name="Sato A."/>
            <person name="Lyhne E.K."/>
            <person name="Kogle M.E."/>
            <person name="Wiebenga A."/>
            <person name="Kun R.S."/>
            <person name="Lubbers R.J."/>
            <person name="Makela M.R."/>
            <person name="Barry K."/>
            <person name="Chovatia M."/>
            <person name="Clum A."/>
            <person name="Daum C."/>
            <person name="Haridas S."/>
            <person name="He G."/>
            <person name="LaButti K."/>
            <person name="Lipzen A."/>
            <person name="Mondo S."/>
            <person name="Riley R."/>
            <person name="Salamov A."/>
            <person name="Simmons B.A."/>
            <person name="Magnuson J.K."/>
            <person name="Henrissat B."/>
            <person name="Mortensen U.H."/>
            <person name="Larsen T.O."/>
            <person name="Devries R.P."/>
            <person name="Grigoriev I.V."/>
            <person name="Machida M."/>
            <person name="Baker S.E."/>
            <person name="Andersen M.R."/>
        </authorList>
    </citation>
    <scope>NUCLEOTIDE SEQUENCE [LARGE SCALE GENOMIC DNA]</scope>
    <source>
        <strain evidence="1 2">CBS 117626</strain>
    </source>
</reference>
<dbReference type="Proteomes" id="UP000326950">
    <property type="component" value="Unassembled WGS sequence"/>
</dbReference>
<name>A0A5N6UZ96_ASPTM</name>
<dbReference type="EMBL" id="ML738615">
    <property type="protein sequence ID" value="KAE8163720.1"/>
    <property type="molecule type" value="Genomic_DNA"/>
</dbReference>
<gene>
    <name evidence="1" type="ORF">BDV40DRAFT_262393</name>
</gene>
<accession>A0A5N6UZ96</accession>
<evidence type="ECO:0000313" key="2">
    <source>
        <dbReference type="Proteomes" id="UP000326950"/>
    </source>
</evidence>
<feature type="non-terminal residue" evidence="1">
    <location>
        <position position="59"/>
    </location>
</feature>